<name>A0A923SLY2_9FIRM</name>
<dbReference type="GO" id="GO:0009378">
    <property type="term" value="F:four-way junction helicase activity"/>
    <property type="evidence" value="ECO:0007669"/>
    <property type="project" value="InterPro"/>
</dbReference>
<evidence type="ECO:0000256" key="1">
    <source>
        <dbReference type="ARBA" id="ARBA00022490"/>
    </source>
</evidence>
<dbReference type="GO" id="GO:0009379">
    <property type="term" value="C:Holliday junction helicase complex"/>
    <property type="evidence" value="ECO:0007669"/>
    <property type="project" value="InterPro"/>
</dbReference>
<evidence type="ECO:0000256" key="2">
    <source>
        <dbReference type="ARBA" id="ARBA00022763"/>
    </source>
</evidence>
<dbReference type="Gene3D" id="1.10.150.20">
    <property type="entry name" value="5' to 3' exonuclease, C-terminal subdomain"/>
    <property type="match status" value="1"/>
</dbReference>
<evidence type="ECO:0000256" key="5">
    <source>
        <dbReference type="ARBA" id="ARBA00023204"/>
    </source>
</evidence>
<dbReference type="InterPro" id="IPR013849">
    <property type="entry name" value="DNA_helicase_Holl-junc_RuvA_I"/>
</dbReference>
<feature type="region of interest" description="Domain III" evidence="6">
    <location>
        <begin position="154"/>
        <end position="200"/>
    </location>
</feature>
<dbReference type="SMART" id="SM00278">
    <property type="entry name" value="HhH1"/>
    <property type="match status" value="2"/>
</dbReference>
<keyword evidence="4 6" id="KW-0233">DNA recombination</keyword>
<dbReference type="Pfam" id="PF07499">
    <property type="entry name" value="RuvA_C"/>
    <property type="match status" value="1"/>
</dbReference>
<evidence type="ECO:0000313" key="8">
    <source>
        <dbReference type="EMBL" id="MBC5999587.1"/>
    </source>
</evidence>
<dbReference type="InterPro" id="IPR003583">
    <property type="entry name" value="Hlx-hairpin-Hlx_DNA-bd_motif"/>
</dbReference>
<organism evidence="8 9">
    <name type="scientific">Lentihominibacter faecis</name>
    <dbReference type="NCBI Taxonomy" id="2764712"/>
    <lineage>
        <taxon>Bacteria</taxon>
        <taxon>Bacillati</taxon>
        <taxon>Bacillota</taxon>
        <taxon>Clostridia</taxon>
        <taxon>Peptostreptococcales</taxon>
        <taxon>Anaerovoracaceae</taxon>
        <taxon>Lentihominibacter</taxon>
    </lineage>
</organism>
<keyword evidence="3 6" id="KW-0238">DNA-binding</keyword>
<dbReference type="SUPFAM" id="SSF47781">
    <property type="entry name" value="RuvA domain 2-like"/>
    <property type="match status" value="1"/>
</dbReference>
<comment type="caution">
    <text evidence="8">The sequence shown here is derived from an EMBL/GenBank/DDBJ whole genome shotgun (WGS) entry which is preliminary data.</text>
</comment>
<comment type="function">
    <text evidence="6">The RuvA-RuvB-RuvC complex processes Holliday junction (HJ) DNA during genetic recombination and DNA repair, while the RuvA-RuvB complex plays an important role in the rescue of blocked DNA replication forks via replication fork reversal (RFR). RuvA specifically binds to HJ cruciform DNA, conferring on it an open structure. The RuvB hexamer acts as an ATP-dependent pump, pulling dsDNA into and through the RuvAB complex. HJ branch migration allows RuvC to scan DNA until it finds its consensus sequence, where it cleaves and resolves the cruciform DNA.</text>
</comment>
<dbReference type="CDD" id="cd14332">
    <property type="entry name" value="UBA_RuvA_C"/>
    <property type="match status" value="1"/>
</dbReference>
<dbReference type="Pfam" id="PF01330">
    <property type="entry name" value="RuvA_N"/>
    <property type="match status" value="1"/>
</dbReference>
<feature type="domain" description="Helix-hairpin-helix DNA-binding motif class 1" evidence="7">
    <location>
        <begin position="73"/>
        <end position="92"/>
    </location>
</feature>
<sequence>MIGFVKGTLAEKGAGYVIIEAGGIGYEIFVPANSAAYLSSEGDEVKVYTMMSVREDDVSLYGFSRRGELDAFKKLISVNGVGAKAGISILSAFTLEQLREAIAFEDAKALTKANGVGKKIAERIVLELKDKFAASVESGMESAVISDGEQPAAGGGRAEAVAALISLGYTRGEATSALAHIKDNDLSAEDYIKAALKNLI</sequence>
<evidence type="ECO:0000256" key="3">
    <source>
        <dbReference type="ARBA" id="ARBA00023125"/>
    </source>
</evidence>
<comment type="subcellular location">
    <subcellularLocation>
        <location evidence="6">Cytoplasm</location>
    </subcellularLocation>
</comment>
<dbReference type="SUPFAM" id="SSF46929">
    <property type="entry name" value="DNA helicase RuvA subunit, C-terminal domain"/>
    <property type="match status" value="1"/>
</dbReference>
<dbReference type="GO" id="GO:0006310">
    <property type="term" value="P:DNA recombination"/>
    <property type="evidence" value="ECO:0007669"/>
    <property type="project" value="UniProtKB-UniRule"/>
</dbReference>
<dbReference type="InterPro" id="IPR036267">
    <property type="entry name" value="RuvA_C_sf"/>
</dbReference>
<reference evidence="8" key="1">
    <citation type="submission" date="2020-08" db="EMBL/GenBank/DDBJ databases">
        <authorList>
            <person name="Liu C."/>
            <person name="Sun Q."/>
        </authorList>
    </citation>
    <scope>NUCLEOTIDE SEQUENCE</scope>
    <source>
        <strain evidence="8">BX16</strain>
    </source>
</reference>
<dbReference type="InterPro" id="IPR012340">
    <property type="entry name" value="NA-bd_OB-fold"/>
</dbReference>
<dbReference type="RefSeq" id="WP_249287009.1">
    <property type="nucleotide sequence ID" value="NZ_JACRWC010000076.1"/>
</dbReference>
<dbReference type="AlphaFoldDB" id="A0A923SLY2"/>
<dbReference type="GO" id="GO:0006281">
    <property type="term" value="P:DNA repair"/>
    <property type="evidence" value="ECO:0007669"/>
    <property type="project" value="UniProtKB-UniRule"/>
</dbReference>
<feature type="domain" description="Helix-hairpin-helix DNA-binding motif class 1" evidence="7">
    <location>
        <begin position="108"/>
        <end position="127"/>
    </location>
</feature>
<dbReference type="Pfam" id="PF14520">
    <property type="entry name" value="HHH_5"/>
    <property type="match status" value="1"/>
</dbReference>
<comment type="subunit">
    <text evidence="6">Homotetramer. Forms an RuvA(8)-RuvB(12)-Holliday junction (HJ) complex. HJ DNA is sandwiched between 2 RuvA tetramers; dsDNA enters through RuvA and exits via RuvB. An RuvB hexamer assembles on each DNA strand where it exits the tetramer. Each RuvB hexamer is contacted by two RuvA subunits (via domain III) on 2 adjacent RuvB subunits; this complex drives branch migration. In the full resolvosome a probable DNA-RuvA(4)-RuvB(12)-RuvC(2) complex forms which resolves the HJ.</text>
</comment>
<evidence type="ECO:0000313" key="9">
    <source>
        <dbReference type="Proteomes" id="UP000644115"/>
    </source>
</evidence>
<evidence type="ECO:0000259" key="7">
    <source>
        <dbReference type="SMART" id="SM00278"/>
    </source>
</evidence>
<dbReference type="SUPFAM" id="SSF50249">
    <property type="entry name" value="Nucleic acid-binding proteins"/>
    <property type="match status" value="1"/>
</dbReference>
<dbReference type="Gene3D" id="1.10.8.10">
    <property type="entry name" value="DNA helicase RuvA subunit, C-terminal domain"/>
    <property type="match status" value="1"/>
</dbReference>
<comment type="caution">
    <text evidence="6">Lacks conserved residue(s) required for the propagation of feature annotation.</text>
</comment>
<proteinExistence type="inferred from homology"/>
<dbReference type="GO" id="GO:0005524">
    <property type="term" value="F:ATP binding"/>
    <property type="evidence" value="ECO:0007669"/>
    <property type="project" value="InterPro"/>
</dbReference>
<keyword evidence="5 6" id="KW-0234">DNA repair</keyword>
<feature type="region of interest" description="Domain I" evidence="6">
    <location>
        <begin position="1"/>
        <end position="64"/>
    </location>
</feature>
<dbReference type="GO" id="GO:0048476">
    <property type="term" value="C:Holliday junction resolvase complex"/>
    <property type="evidence" value="ECO:0007669"/>
    <property type="project" value="UniProtKB-UniRule"/>
</dbReference>
<dbReference type="GO" id="GO:0005737">
    <property type="term" value="C:cytoplasm"/>
    <property type="evidence" value="ECO:0007669"/>
    <property type="project" value="UniProtKB-SubCell"/>
</dbReference>
<accession>A0A923SLY2</accession>
<protein>
    <recommendedName>
        <fullName evidence="6">Holliday junction branch migration complex subunit RuvA</fullName>
    </recommendedName>
</protein>
<evidence type="ECO:0000256" key="4">
    <source>
        <dbReference type="ARBA" id="ARBA00023172"/>
    </source>
</evidence>
<dbReference type="InterPro" id="IPR000085">
    <property type="entry name" value="RuvA"/>
</dbReference>
<keyword evidence="9" id="KW-1185">Reference proteome</keyword>
<dbReference type="InterPro" id="IPR010994">
    <property type="entry name" value="RuvA_2-like"/>
</dbReference>
<dbReference type="Gene3D" id="2.40.50.140">
    <property type="entry name" value="Nucleic acid-binding proteins"/>
    <property type="match status" value="1"/>
</dbReference>
<evidence type="ECO:0000256" key="6">
    <source>
        <dbReference type="HAMAP-Rule" id="MF_00031"/>
    </source>
</evidence>
<dbReference type="InterPro" id="IPR011114">
    <property type="entry name" value="RuvA_C"/>
</dbReference>
<dbReference type="HAMAP" id="MF_00031">
    <property type="entry name" value="DNA_HJ_migration_RuvA"/>
    <property type="match status" value="1"/>
</dbReference>
<comment type="domain">
    <text evidence="6">Has three domains with a flexible linker between the domains II and III and assumes an 'L' shape. Domain III is highly mobile and contacts RuvB.</text>
</comment>
<keyword evidence="2 6" id="KW-0227">DNA damage</keyword>
<dbReference type="Proteomes" id="UP000644115">
    <property type="component" value="Unassembled WGS sequence"/>
</dbReference>
<keyword evidence="1 6" id="KW-0963">Cytoplasm</keyword>
<comment type="similarity">
    <text evidence="6">Belongs to the RuvA family.</text>
</comment>
<dbReference type="GO" id="GO:0000400">
    <property type="term" value="F:four-way junction DNA binding"/>
    <property type="evidence" value="ECO:0007669"/>
    <property type="project" value="UniProtKB-UniRule"/>
</dbReference>
<gene>
    <name evidence="6 8" type="primary">ruvA</name>
    <name evidence="8" type="ORF">H8876_06205</name>
</gene>
<dbReference type="NCBIfam" id="TIGR00084">
    <property type="entry name" value="ruvA"/>
    <property type="match status" value="1"/>
</dbReference>
<dbReference type="EMBL" id="JACRWC010000076">
    <property type="protein sequence ID" value="MBC5999587.1"/>
    <property type="molecule type" value="Genomic_DNA"/>
</dbReference>